<dbReference type="SUPFAM" id="SSF52540">
    <property type="entry name" value="P-loop containing nucleoside triphosphate hydrolases"/>
    <property type="match status" value="1"/>
</dbReference>
<organism evidence="11 12">
    <name type="scientific">Pythium oligandrum</name>
    <name type="common">Mycoparasitic fungus</name>
    <dbReference type="NCBI Taxonomy" id="41045"/>
    <lineage>
        <taxon>Eukaryota</taxon>
        <taxon>Sar</taxon>
        <taxon>Stramenopiles</taxon>
        <taxon>Oomycota</taxon>
        <taxon>Peronosporomycetes</taxon>
        <taxon>Pythiales</taxon>
        <taxon>Pythiaceae</taxon>
        <taxon>Pythium</taxon>
    </lineage>
</organism>
<keyword evidence="2" id="KW-0963">Cytoplasm</keyword>
<proteinExistence type="inferred from homology"/>
<dbReference type="PROSITE" id="PS00411">
    <property type="entry name" value="KINESIN_MOTOR_1"/>
    <property type="match status" value="1"/>
</dbReference>
<evidence type="ECO:0000256" key="1">
    <source>
        <dbReference type="ARBA" id="ARBA00004496"/>
    </source>
</evidence>
<evidence type="ECO:0000256" key="8">
    <source>
        <dbReference type="SAM" id="Coils"/>
    </source>
</evidence>
<dbReference type="OrthoDB" id="3176171at2759"/>
<keyword evidence="7" id="KW-0505">Motor protein</keyword>
<evidence type="ECO:0000256" key="6">
    <source>
        <dbReference type="PROSITE-ProRule" id="PRU00283"/>
    </source>
</evidence>
<evidence type="ECO:0000313" key="11">
    <source>
        <dbReference type="EMBL" id="TMW65169.1"/>
    </source>
</evidence>
<evidence type="ECO:0000313" key="12">
    <source>
        <dbReference type="Proteomes" id="UP000794436"/>
    </source>
</evidence>
<evidence type="ECO:0000259" key="10">
    <source>
        <dbReference type="PROSITE" id="PS50067"/>
    </source>
</evidence>
<feature type="domain" description="Kinesin motor" evidence="10">
    <location>
        <begin position="1"/>
        <end position="251"/>
    </location>
</feature>
<dbReference type="PANTHER" id="PTHR47969:SF15">
    <property type="entry name" value="CHROMOSOME-ASSOCIATED KINESIN KIF4A-RELATED"/>
    <property type="match status" value="1"/>
</dbReference>
<dbReference type="SMART" id="SM00129">
    <property type="entry name" value="KISc"/>
    <property type="match status" value="1"/>
</dbReference>
<evidence type="ECO:0000256" key="4">
    <source>
        <dbReference type="ARBA" id="ARBA00022840"/>
    </source>
</evidence>
<comment type="similarity">
    <text evidence="6 7">Belongs to the TRAFAC class myosin-kinesin ATPase superfamily. Kinesin family.</text>
</comment>
<feature type="region of interest" description="Disordered" evidence="9">
    <location>
        <begin position="178"/>
        <end position="201"/>
    </location>
</feature>
<dbReference type="GO" id="GO:0051231">
    <property type="term" value="P:spindle elongation"/>
    <property type="evidence" value="ECO:0007669"/>
    <property type="project" value="TreeGrafter"/>
</dbReference>
<feature type="region of interest" description="Disordered" evidence="9">
    <location>
        <begin position="618"/>
        <end position="643"/>
    </location>
</feature>
<feature type="region of interest" description="Disordered" evidence="9">
    <location>
        <begin position="298"/>
        <end position="328"/>
    </location>
</feature>
<dbReference type="PANTHER" id="PTHR47969">
    <property type="entry name" value="CHROMOSOME-ASSOCIATED KINESIN KIF4A-RELATED"/>
    <property type="match status" value="1"/>
</dbReference>
<keyword evidence="5 8" id="KW-0175">Coiled coil</keyword>
<comment type="caution">
    <text evidence="6">Lacks conserved residue(s) required for the propagation of feature annotation.</text>
</comment>
<dbReference type="EMBL" id="SPLM01000038">
    <property type="protein sequence ID" value="TMW65169.1"/>
    <property type="molecule type" value="Genomic_DNA"/>
</dbReference>
<dbReference type="InterPro" id="IPR019821">
    <property type="entry name" value="Kinesin_motor_CS"/>
</dbReference>
<dbReference type="InterPro" id="IPR027640">
    <property type="entry name" value="Kinesin-like_fam"/>
</dbReference>
<dbReference type="GO" id="GO:0005874">
    <property type="term" value="C:microtubule"/>
    <property type="evidence" value="ECO:0007669"/>
    <property type="project" value="UniProtKB-KW"/>
</dbReference>
<evidence type="ECO:0000256" key="9">
    <source>
        <dbReference type="SAM" id="MobiDB-lite"/>
    </source>
</evidence>
<dbReference type="GO" id="GO:0007018">
    <property type="term" value="P:microtubule-based movement"/>
    <property type="evidence" value="ECO:0007669"/>
    <property type="project" value="InterPro"/>
</dbReference>
<dbReference type="GO" id="GO:0003777">
    <property type="term" value="F:microtubule motor activity"/>
    <property type="evidence" value="ECO:0007669"/>
    <property type="project" value="InterPro"/>
</dbReference>
<keyword evidence="7" id="KW-0493">Microtubule</keyword>
<sequence length="796" mass="89253">MPRFLTDIFTNLKHEPSLRTIRVSFLEIYCDTIRDLLDDRADKQLVIRDDPHNVWVENLRQLPVESLSKALELMNIGRSRQATGANALNDTSSRSHAIYTMEITRKFHNESKKSKLTFVDLAGSERLKKTLVEGAQKRESIQINGAWDELGLLALGNVINALADEKLQQRRKSREGIQIIAENGSSGRPRSPRATSSDGFIPYRSSKLTRLLRDALGGNSHTLFIACVSPADSHAEETLGTLQYANRVRNIHNKAEKHIEADQPVLSSSQIEINRLQDEISRLTHRIEELTSAARIREEESAQAEKDREDGERLKRENKRDVSVGTNEEGKRVGIDAATMTEQEEPEKSECVDAECQCHAQMEDGTTNTDMTEQPQISVADSATTTIELSNHEVATQTATIILSDKATGSLDISVYQTEEISCQTDCVMGIFEIKEEHVLIGPSKAPEADAVSESSWVSDETHSTSNPVTSYDFEEITKEDIGDDIEMKDDEFFSDTGDNQPDTSELGGLAVDKKAPPLSLTDLHDLEPQEEVCEEPITRDFVVLRSLIRDATPTQRMASPRRTMVKASPSTVDLHVHPMKLFALDECLLSPMSPSDHLLAQAQALSQNLLELTTEDYGASSGDEDDSSDNNAAQEHLPNTRDSMAALISTSEQLLRRRRRQRLRVSQLRRQIHQLEAVLGVPTKDRLRNDDPALRAYTLRGQVEFLTPILHQYEVLAAARLQARLSARVEAELLLQGVHLSNFLDEAQCQACSDWFFSRRKDLAYFRSEILPLLLAGWISVAPEDLEAEEMWLRL</sequence>
<dbReference type="Gene3D" id="3.40.850.10">
    <property type="entry name" value="Kinesin motor domain"/>
    <property type="match status" value="1"/>
</dbReference>
<feature type="compositionally biased region" description="Polar residues" evidence="9">
    <location>
        <begin position="183"/>
        <end position="198"/>
    </location>
</feature>
<evidence type="ECO:0000256" key="3">
    <source>
        <dbReference type="ARBA" id="ARBA00022741"/>
    </source>
</evidence>
<feature type="region of interest" description="Disordered" evidence="9">
    <location>
        <begin position="493"/>
        <end position="513"/>
    </location>
</feature>
<dbReference type="InterPro" id="IPR001752">
    <property type="entry name" value="Kinesin_motor_dom"/>
</dbReference>
<dbReference type="PROSITE" id="PS50067">
    <property type="entry name" value="KINESIN_MOTOR_2"/>
    <property type="match status" value="1"/>
</dbReference>
<dbReference type="Proteomes" id="UP000794436">
    <property type="component" value="Unassembled WGS sequence"/>
</dbReference>
<keyword evidence="3 7" id="KW-0547">Nucleotide-binding</keyword>
<comment type="caution">
    <text evidence="11">The sequence shown here is derived from an EMBL/GenBank/DDBJ whole genome shotgun (WGS) entry which is preliminary data.</text>
</comment>
<dbReference type="GO" id="GO:0005524">
    <property type="term" value="F:ATP binding"/>
    <property type="evidence" value="ECO:0007669"/>
    <property type="project" value="UniProtKB-KW"/>
</dbReference>
<comment type="subcellular location">
    <subcellularLocation>
        <location evidence="1">Cytoplasm</location>
    </subcellularLocation>
</comment>
<keyword evidence="4 7" id="KW-0067">ATP-binding</keyword>
<dbReference type="GO" id="GO:0005875">
    <property type="term" value="C:microtubule associated complex"/>
    <property type="evidence" value="ECO:0007669"/>
    <property type="project" value="TreeGrafter"/>
</dbReference>
<evidence type="ECO:0000256" key="2">
    <source>
        <dbReference type="ARBA" id="ARBA00022490"/>
    </source>
</evidence>
<dbReference type="GO" id="GO:0008017">
    <property type="term" value="F:microtubule binding"/>
    <property type="evidence" value="ECO:0007669"/>
    <property type="project" value="InterPro"/>
</dbReference>
<dbReference type="GO" id="GO:0005737">
    <property type="term" value="C:cytoplasm"/>
    <property type="evidence" value="ECO:0007669"/>
    <property type="project" value="UniProtKB-SubCell"/>
</dbReference>
<evidence type="ECO:0000256" key="7">
    <source>
        <dbReference type="RuleBase" id="RU000394"/>
    </source>
</evidence>
<protein>
    <recommendedName>
        <fullName evidence="7">Kinesin-like protein</fullName>
    </recommendedName>
</protein>
<gene>
    <name evidence="11" type="ORF">Poli38472_009336</name>
</gene>
<dbReference type="PRINTS" id="PR00380">
    <property type="entry name" value="KINESINHEAVY"/>
</dbReference>
<reference evidence="11" key="1">
    <citation type="submission" date="2019-03" db="EMBL/GenBank/DDBJ databases">
        <title>Long read genome sequence of the mycoparasitic Pythium oligandrum ATCC 38472 isolated from sugarbeet rhizosphere.</title>
        <authorList>
            <person name="Gaulin E."/>
        </authorList>
    </citation>
    <scope>NUCLEOTIDE SEQUENCE</scope>
    <source>
        <strain evidence="11">ATCC 38472_TT</strain>
    </source>
</reference>
<evidence type="ECO:0000256" key="5">
    <source>
        <dbReference type="ARBA" id="ARBA00023054"/>
    </source>
</evidence>
<dbReference type="Pfam" id="PF00225">
    <property type="entry name" value="Kinesin"/>
    <property type="match status" value="1"/>
</dbReference>
<keyword evidence="12" id="KW-1185">Reference proteome</keyword>
<name>A0A8K1CKF2_PYTOL</name>
<dbReference type="InterPro" id="IPR036961">
    <property type="entry name" value="Kinesin_motor_dom_sf"/>
</dbReference>
<feature type="coiled-coil region" evidence="8">
    <location>
        <begin position="652"/>
        <end position="679"/>
    </location>
</feature>
<dbReference type="InterPro" id="IPR027417">
    <property type="entry name" value="P-loop_NTPase"/>
</dbReference>
<dbReference type="AlphaFoldDB" id="A0A8K1CKF2"/>
<accession>A0A8K1CKF2</accession>
<dbReference type="GO" id="GO:0007052">
    <property type="term" value="P:mitotic spindle organization"/>
    <property type="evidence" value="ECO:0007669"/>
    <property type="project" value="TreeGrafter"/>
</dbReference>